<dbReference type="Proteomes" id="UP000038010">
    <property type="component" value="Unassembled WGS sequence"/>
</dbReference>
<feature type="compositionally biased region" description="Basic and acidic residues" evidence="1">
    <location>
        <begin position="179"/>
        <end position="194"/>
    </location>
</feature>
<gene>
    <name evidence="2" type="ORF">AB675_2103</name>
</gene>
<feature type="region of interest" description="Disordered" evidence="1">
    <location>
        <begin position="405"/>
        <end position="502"/>
    </location>
</feature>
<evidence type="ECO:0000313" key="3">
    <source>
        <dbReference type="Proteomes" id="UP000038010"/>
    </source>
</evidence>
<protein>
    <submittedName>
        <fullName evidence="2">Uncharacterized protein</fullName>
    </submittedName>
</protein>
<name>A0A0N1HUF9_9EURO</name>
<feature type="compositionally biased region" description="Polar residues" evidence="1">
    <location>
        <begin position="137"/>
        <end position="169"/>
    </location>
</feature>
<dbReference type="VEuPathDB" id="FungiDB:AB675_2103"/>
<organism evidence="2 3">
    <name type="scientific">Cyphellophora attinorum</name>
    <dbReference type="NCBI Taxonomy" id="1664694"/>
    <lineage>
        <taxon>Eukaryota</taxon>
        <taxon>Fungi</taxon>
        <taxon>Dikarya</taxon>
        <taxon>Ascomycota</taxon>
        <taxon>Pezizomycotina</taxon>
        <taxon>Eurotiomycetes</taxon>
        <taxon>Chaetothyriomycetidae</taxon>
        <taxon>Chaetothyriales</taxon>
        <taxon>Cyphellophoraceae</taxon>
        <taxon>Cyphellophora</taxon>
    </lineage>
</organism>
<feature type="compositionally biased region" description="Basic and acidic residues" evidence="1">
    <location>
        <begin position="493"/>
        <end position="502"/>
    </location>
</feature>
<dbReference type="AlphaFoldDB" id="A0A0N1HUF9"/>
<feature type="compositionally biased region" description="Basic and acidic residues" evidence="1">
    <location>
        <begin position="443"/>
        <end position="452"/>
    </location>
</feature>
<dbReference type="GeneID" id="28733927"/>
<feature type="compositionally biased region" description="Polar residues" evidence="1">
    <location>
        <begin position="117"/>
        <end position="126"/>
    </location>
</feature>
<feature type="region of interest" description="Disordered" evidence="1">
    <location>
        <begin position="563"/>
        <end position="601"/>
    </location>
</feature>
<feature type="region of interest" description="Disordered" evidence="1">
    <location>
        <begin position="107"/>
        <end position="194"/>
    </location>
</feature>
<feature type="compositionally biased region" description="Basic and acidic residues" evidence="1">
    <location>
        <begin position="469"/>
        <end position="485"/>
    </location>
</feature>
<feature type="compositionally biased region" description="Basic and acidic residues" evidence="1">
    <location>
        <begin position="405"/>
        <end position="425"/>
    </location>
</feature>
<accession>A0A0N1HUF9</accession>
<comment type="caution">
    <text evidence="2">The sequence shown here is derived from an EMBL/GenBank/DDBJ whole genome shotgun (WGS) entry which is preliminary data.</text>
</comment>
<dbReference type="EMBL" id="LFJN01000006">
    <property type="protein sequence ID" value="KPI43014.1"/>
    <property type="molecule type" value="Genomic_DNA"/>
</dbReference>
<feature type="compositionally biased region" description="Low complexity" evidence="1">
    <location>
        <begin position="575"/>
        <end position="586"/>
    </location>
</feature>
<reference evidence="2 3" key="1">
    <citation type="submission" date="2015-06" db="EMBL/GenBank/DDBJ databases">
        <title>Draft genome of the ant-associated black yeast Phialophora attae CBS 131958.</title>
        <authorList>
            <person name="Moreno L.F."/>
            <person name="Stielow B.J."/>
            <person name="de Hoog S."/>
            <person name="Vicente V.A."/>
            <person name="Weiss V.A."/>
            <person name="de Vries M."/>
            <person name="Cruz L.M."/>
            <person name="Souza E.M."/>
        </authorList>
    </citation>
    <scope>NUCLEOTIDE SEQUENCE [LARGE SCALE GENOMIC DNA]</scope>
    <source>
        <strain evidence="2 3">CBS 131958</strain>
    </source>
</reference>
<evidence type="ECO:0000313" key="2">
    <source>
        <dbReference type="EMBL" id="KPI43014.1"/>
    </source>
</evidence>
<evidence type="ECO:0000256" key="1">
    <source>
        <dbReference type="SAM" id="MobiDB-lite"/>
    </source>
</evidence>
<sequence>MPDVTMLDQDVSSGYPPGQYQLPQFTPARSRSQLNCVALVQSQQQHDNMISLTPQDNTDVAADAEKPMDICEPEPQSLRTLWPEIYAVEPLSIKRKPVGEPVKTTIKPSKVYDVRPPTNNRPSQQPAAVERPRSQEVWVSSLGSSTRPDFAESAQTSDSQMGTCFSTPSKALAPQGALSDKEEKARRKAARNVERQKLQAELADLEKRRKHPMPPPVLRALAPKKLRNSLLEKSVRKAIDPESVIPSEWTRRPKLETAFASKDEFSVDGFIVLDTSARPLPKVAPGAFDALVAAALNNGNDVVRYAHTYKPDLRTIAARNIAPGSNCRDRLPSNFAPFRPNHAGHRAPANTEEHAFLLHCSFKIPSTATRRYYSRPEAQYLPSIAAHSTLLSRPKDPMYDFAARQREHAAQHAQRQRERQVETTRRLGGIMTGLKKRLGPEAQYKRLKESRLPMHQQPIGGRNWVRSPTSDEKKAEAEQAKREGQQTDQQQQEVEKKDPDTKLLDEYEAAFHVWEAKMSLENGGKAVGWWEDRWKEPEMKRFAVQEIPKFGGGGKAVVVKQPGTETKQQEAKGESPVPASAPIAVPAPLPQSAKEPQEKPPMEVVRWKLPLLGKLAGGHPAHEEHFDDFEI</sequence>
<dbReference type="RefSeq" id="XP_018002977.1">
    <property type="nucleotide sequence ID" value="XM_018142047.1"/>
</dbReference>
<keyword evidence="3" id="KW-1185">Reference proteome</keyword>
<proteinExistence type="predicted"/>